<dbReference type="SUPFAM" id="SSF53681">
    <property type="entry name" value="Aspartate/glutamate racemase"/>
    <property type="match status" value="2"/>
</dbReference>
<dbReference type="FunFam" id="3.40.50.1860:FF:000001">
    <property type="entry name" value="Glutamate racemase"/>
    <property type="match status" value="1"/>
</dbReference>
<keyword evidence="5 7" id="KW-0413">Isomerase</keyword>
<dbReference type="RefSeq" id="WP_055426213.1">
    <property type="nucleotide sequence ID" value="NZ_FCOR01000015.1"/>
</dbReference>
<accession>A0A0X3ARI6</accession>
<dbReference type="PROSITE" id="PS00924">
    <property type="entry name" value="ASP_GLU_RACEMASE_2"/>
    <property type="match status" value="1"/>
</dbReference>
<gene>
    <name evidence="7" type="primary">murI</name>
    <name evidence="8" type="ORF">Ga0061079_1156</name>
</gene>
<name>A0A0X3ARI6_9FLAO</name>
<comment type="function">
    <text evidence="7">Provides the (R)-glutamate required for cell wall biosynthesis.</text>
</comment>
<dbReference type="InterPro" id="IPR004391">
    <property type="entry name" value="Glu_race"/>
</dbReference>
<protein>
    <recommendedName>
        <fullName evidence="2 7">Glutamate racemase</fullName>
        <ecNumber evidence="2 7">5.1.1.3</ecNumber>
    </recommendedName>
</protein>
<dbReference type="GO" id="GO:0008360">
    <property type="term" value="P:regulation of cell shape"/>
    <property type="evidence" value="ECO:0007669"/>
    <property type="project" value="UniProtKB-KW"/>
</dbReference>
<dbReference type="Proteomes" id="UP000182761">
    <property type="component" value="Unassembled WGS sequence"/>
</dbReference>
<dbReference type="AlphaFoldDB" id="A0A0X3ARI6"/>
<dbReference type="Pfam" id="PF01177">
    <property type="entry name" value="Asp_Glu_race"/>
    <property type="match status" value="1"/>
</dbReference>
<evidence type="ECO:0000256" key="2">
    <source>
        <dbReference type="ARBA" id="ARBA00013090"/>
    </source>
</evidence>
<sequence>MKKEDRPIGIFDSGMGGLTIAKEIKRLLPYESIIYFGDSKHLPYGDKSKEVITEYSVKITNFLLENNCKAIVIACNTATANSLKEVIALANKYNVPVYDVISPVAEKVAFTFNQNVGVLATKSTISSHIYKKRIQKLNPHINVHELATPLLVPVIEEGFNNHEISSLVLKTYLTNKKLQNIDSLILGCTHYPLIINEVKNFYLNKIQVIDSPLIVANYIKQDFENKKLNSSSESPFYEFYVSDLTPTFSKMAKKFFGTCIYLKVVDIFNTI</sequence>
<comment type="catalytic activity">
    <reaction evidence="1 7">
        <text>L-glutamate = D-glutamate</text>
        <dbReference type="Rhea" id="RHEA:12813"/>
        <dbReference type="ChEBI" id="CHEBI:29985"/>
        <dbReference type="ChEBI" id="CHEBI:29986"/>
        <dbReference type="EC" id="5.1.1.3"/>
    </reaction>
</comment>
<dbReference type="EC" id="5.1.1.3" evidence="2 7"/>
<dbReference type="NCBIfam" id="TIGR00067">
    <property type="entry name" value="glut_race"/>
    <property type="match status" value="1"/>
</dbReference>
<evidence type="ECO:0000313" key="9">
    <source>
        <dbReference type="Proteomes" id="UP000182761"/>
    </source>
</evidence>
<dbReference type="UniPathway" id="UPA00219"/>
<keyword evidence="9" id="KW-1185">Reference proteome</keyword>
<dbReference type="GO" id="GO:0071555">
    <property type="term" value="P:cell wall organization"/>
    <property type="evidence" value="ECO:0007669"/>
    <property type="project" value="UniProtKB-KW"/>
</dbReference>
<dbReference type="InterPro" id="IPR033134">
    <property type="entry name" value="Asp/Glu_racemase_AS_2"/>
</dbReference>
<evidence type="ECO:0000256" key="3">
    <source>
        <dbReference type="ARBA" id="ARBA00022960"/>
    </source>
</evidence>
<dbReference type="OrthoDB" id="9801055at2"/>
<evidence type="ECO:0000313" key="8">
    <source>
        <dbReference type="EMBL" id="CVK17040.1"/>
    </source>
</evidence>
<dbReference type="HAMAP" id="MF_00258">
    <property type="entry name" value="Glu_racemase"/>
    <property type="match status" value="1"/>
</dbReference>
<feature type="active site" description="Proton donor/acceptor" evidence="7">
    <location>
        <position position="188"/>
    </location>
</feature>
<feature type="binding site" evidence="7">
    <location>
        <begin position="12"/>
        <end position="13"/>
    </location>
    <ligand>
        <name>substrate</name>
    </ligand>
</feature>
<dbReference type="GO" id="GO:0009252">
    <property type="term" value="P:peptidoglycan biosynthetic process"/>
    <property type="evidence" value="ECO:0007669"/>
    <property type="project" value="UniProtKB-UniRule"/>
</dbReference>
<feature type="active site" description="Proton donor/acceptor" evidence="7">
    <location>
        <position position="75"/>
    </location>
</feature>
<dbReference type="InterPro" id="IPR001920">
    <property type="entry name" value="Asp/Glu_race"/>
</dbReference>
<feature type="binding site" evidence="7">
    <location>
        <begin position="76"/>
        <end position="77"/>
    </location>
    <ligand>
        <name>substrate</name>
    </ligand>
</feature>
<proteinExistence type="inferred from homology"/>
<dbReference type="InterPro" id="IPR015942">
    <property type="entry name" value="Asp/Glu/hydantoin_racemase"/>
</dbReference>
<evidence type="ECO:0000256" key="1">
    <source>
        <dbReference type="ARBA" id="ARBA00001602"/>
    </source>
</evidence>
<evidence type="ECO:0000256" key="7">
    <source>
        <dbReference type="HAMAP-Rule" id="MF_00258"/>
    </source>
</evidence>
<evidence type="ECO:0000256" key="4">
    <source>
        <dbReference type="ARBA" id="ARBA00022984"/>
    </source>
</evidence>
<keyword evidence="6 7" id="KW-0961">Cell wall biogenesis/degradation</keyword>
<dbReference type="PANTHER" id="PTHR21198:SF2">
    <property type="entry name" value="GLUTAMATE RACEMASE"/>
    <property type="match status" value="1"/>
</dbReference>
<dbReference type="PANTHER" id="PTHR21198">
    <property type="entry name" value="GLUTAMATE RACEMASE"/>
    <property type="match status" value="1"/>
</dbReference>
<evidence type="ECO:0000256" key="5">
    <source>
        <dbReference type="ARBA" id="ARBA00023235"/>
    </source>
</evidence>
<organism evidence="8 9">
    <name type="scientific">Apibacter mensalis</name>
    <dbReference type="NCBI Taxonomy" id="1586267"/>
    <lineage>
        <taxon>Bacteria</taxon>
        <taxon>Pseudomonadati</taxon>
        <taxon>Bacteroidota</taxon>
        <taxon>Flavobacteriia</taxon>
        <taxon>Flavobacteriales</taxon>
        <taxon>Weeksellaceae</taxon>
        <taxon>Apibacter</taxon>
    </lineage>
</organism>
<feature type="binding site" evidence="7">
    <location>
        <begin position="189"/>
        <end position="190"/>
    </location>
    <ligand>
        <name>substrate</name>
    </ligand>
</feature>
<dbReference type="Gene3D" id="3.40.50.1860">
    <property type="match status" value="2"/>
</dbReference>
<dbReference type="InterPro" id="IPR018187">
    <property type="entry name" value="Asp/Glu_racemase_AS_1"/>
</dbReference>
<dbReference type="EMBL" id="FCOR01000015">
    <property type="protein sequence ID" value="CVK17040.1"/>
    <property type="molecule type" value="Genomic_DNA"/>
</dbReference>
<keyword evidence="4 7" id="KW-0573">Peptidoglycan synthesis</keyword>
<feature type="binding site" evidence="7">
    <location>
        <begin position="44"/>
        <end position="45"/>
    </location>
    <ligand>
        <name>substrate</name>
    </ligand>
</feature>
<evidence type="ECO:0000256" key="6">
    <source>
        <dbReference type="ARBA" id="ARBA00023316"/>
    </source>
</evidence>
<comment type="similarity">
    <text evidence="7">Belongs to the aspartate/glutamate racemases family.</text>
</comment>
<dbReference type="STRING" id="1586267.GCA_001418685_01909"/>
<comment type="pathway">
    <text evidence="7">Cell wall biogenesis; peptidoglycan biosynthesis.</text>
</comment>
<dbReference type="PROSITE" id="PS00923">
    <property type="entry name" value="ASP_GLU_RACEMASE_1"/>
    <property type="match status" value="1"/>
</dbReference>
<dbReference type="GO" id="GO:0008881">
    <property type="term" value="F:glutamate racemase activity"/>
    <property type="evidence" value="ECO:0007669"/>
    <property type="project" value="UniProtKB-UniRule"/>
</dbReference>
<keyword evidence="3 7" id="KW-0133">Cell shape</keyword>
<reference evidence="8 9" key="1">
    <citation type="submission" date="2016-01" db="EMBL/GenBank/DDBJ databases">
        <authorList>
            <person name="McClelland M."/>
            <person name="Jain A."/>
            <person name="Saraogi P."/>
            <person name="Mendelson R."/>
            <person name="Westerman R."/>
            <person name="SanMiguel P."/>
            <person name="Csonka L."/>
        </authorList>
    </citation>
    <scope>NUCLEOTIDE SEQUENCE [LARGE SCALE GENOMIC DNA]</scope>
    <source>
        <strain evidence="8 9">R-53146</strain>
    </source>
</reference>